<evidence type="ECO:0000313" key="2">
    <source>
        <dbReference type="Proteomes" id="UP001054252"/>
    </source>
</evidence>
<comment type="caution">
    <text evidence="1">The sequence shown here is derived from an EMBL/GenBank/DDBJ whole genome shotgun (WGS) entry which is preliminary data.</text>
</comment>
<accession>A0AAV5MKU1</accession>
<dbReference type="AlphaFoldDB" id="A0AAV5MKU1"/>
<protein>
    <submittedName>
        <fullName evidence="1">Uncharacterized protein</fullName>
    </submittedName>
</protein>
<dbReference type="EMBL" id="BPVZ01000346">
    <property type="protein sequence ID" value="GKV50175.1"/>
    <property type="molecule type" value="Genomic_DNA"/>
</dbReference>
<organism evidence="1 2">
    <name type="scientific">Rubroshorea leprosula</name>
    <dbReference type="NCBI Taxonomy" id="152421"/>
    <lineage>
        <taxon>Eukaryota</taxon>
        <taxon>Viridiplantae</taxon>
        <taxon>Streptophyta</taxon>
        <taxon>Embryophyta</taxon>
        <taxon>Tracheophyta</taxon>
        <taxon>Spermatophyta</taxon>
        <taxon>Magnoliopsida</taxon>
        <taxon>eudicotyledons</taxon>
        <taxon>Gunneridae</taxon>
        <taxon>Pentapetalae</taxon>
        <taxon>rosids</taxon>
        <taxon>malvids</taxon>
        <taxon>Malvales</taxon>
        <taxon>Dipterocarpaceae</taxon>
        <taxon>Rubroshorea</taxon>
    </lineage>
</organism>
<name>A0AAV5MKU1_9ROSI</name>
<evidence type="ECO:0000313" key="1">
    <source>
        <dbReference type="EMBL" id="GKV50175.1"/>
    </source>
</evidence>
<proteinExistence type="predicted"/>
<gene>
    <name evidence="1" type="ORF">SLEP1_g56888</name>
</gene>
<keyword evidence="2" id="KW-1185">Reference proteome</keyword>
<reference evidence="1 2" key="1">
    <citation type="journal article" date="2021" name="Commun. Biol.">
        <title>The genome of Shorea leprosula (Dipterocarpaceae) highlights the ecological relevance of drought in aseasonal tropical rainforests.</title>
        <authorList>
            <person name="Ng K.K.S."/>
            <person name="Kobayashi M.J."/>
            <person name="Fawcett J.A."/>
            <person name="Hatakeyama M."/>
            <person name="Paape T."/>
            <person name="Ng C.H."/>
            <person name="Ang C.C."/>
            <person name="Tnah L.H."/>
            <person name="Lee C.T."/>
            <person name="Nishiyama T."/>
            <person name="Sese J."/>
            <person name="O'Brien M.J."/>
            <person name="Copetti D."/>
            <person name="Mohd Noor M.I."/>
            <person name="Ong R.C."/>
            <person name="Putra M."/>
            <person name="Sireger I.Z."/>
            <person name="Indrioko S."/>
            <person name="Kosugi Y."/>
            <person name="Izuno A."/>
            <person name="Isagi Y."/>
            <person name="Lee S.L."/>
            <person name="Shimizu K.K."/>
        </authorList>
    </citation>
    <scope>NUCLEOTIDE SEQUENCE [LARGE SCALE GENOMIC DNA]</scope>
    <source>
        <strain evidence="1">214</strain>
    </source>
</reference>
<sequence length="50" mass="5855">MKTPYPPLQEGNSFLMLAMLWYWNGEMMCDADDHLMPAMNMQDPYLLLEG</sequence>
<dbReference type="Proteomes" id="UP001054252">
    <property type="component" value="Unassembled WGS sequence"/>
</dbReference>